<accession>A0A383B418</accession>
<reference evidence="7" key="1">
    <citation type="submission" date="2018-05" db="EMBL/GenBank/DDBJ databases">
        <authorList>
            <person name="Lanie J.A."/>
            <person name="Ng W.-L."/>
            <person name="Kazmierczak K.M."/>
            <person name="Andrzejewski T.M."/>
            <person name="Davidsen T.M."/>
            <person name="Wayne K.J."/>
            <person name="Tettelin H."/>
            <person name="Glass J.I."/>
            <person name="Rusch D."/>
            <person name="Podicherti R."/>
            <person name="Tsui H.-C.T."/>
            <person name="Winkler M.E."/>
        </authorList>
    </citation>
    <scope>NUCLEOTIDE SEQUENCE</scope>
</reference>
<evidence type="ECO:0000259" key="6">
    <source>
        <dbReference type="Pfam" id="PF16363"/>
    </source>
</evidence>
<feature type="domain" description="NAD(P)-binding" evidence="6">
    <location>
        <begin position="1"/>
        <end position="219"/>
    </location>
</feature>
<dbReference type="InterPro" id="IPR036291">
    <property type="entry name" value="NAD(P)-bd_dom_sf"/>
</dbReference>
<comment type="cofactor">
    <cofactor evidence="1">
        <name>NAD(+)</name>
        <dbReference type="ChEBI" id="CHEBI:57540"/>
    </cofactor>
</comment>
<organism evidence="7">
    <name type="scientific">marine metagenome</name>
    <dbReference type="NCBI Taxonomy" id="408172"/>
    <lineage>
        <taxon>unclassified sequences</taxon>
        <taxon>metagenomes</taxon>
        <taxon>ecological metagenomes</taxon>
    </lineage>
</organism>
<evidence type="ECO:0000256" key="1">
    <source>
        <dbReference type="ARBA" id="ARBA00001911"/>
    </source>
</evidence>
<evidence type="ECO:0000256" key="3">
    <source>
        <dbReference type="ARBA" id="ARBA00023027"/>
    </source>
</evidence>
<dbReference type="PANTHER" id="PTHR43725">
    <property type="entry name" value="UDP-GLUCOSE 4-EPIMERASE"/>
    <property type="match status" value="1"/>
</dbReference>
<comment type="similarity">
    <text evidence="2">Belongs to the NAD(P)-dependent epimerase/dehydratase family.</text>
</comment>
<dbReference type="InterPro" id="IPR016040">
    <property type="entry name" value="NAD(P)-bd_dom"/>
</dbReference>
<name>A0A383B418_9ZZZZ</name>
<dbReference type="Gene3D" id="3.90.25.10">
    <property type="entry name" value="UDP-galactose 4-epimerase, domain 1"/>
    <property type="match status" value="1"/>
</dbReference>
<dbReference type="InterPro" id="IPR005886">
    <property type="entry name" value="UDP_G4E"/>
</dbReference>
<sequence>VAGTITLLRIMAEVGVNKLVFSSTAAVYGEPEYSPIDEDHPLNPVNPYGRSKLMIEQMIEDFHKAYGLQYIALRYFCAAGATSENGESRKSQETHLIPLVVDTALGKRSHVEVFGSDYPTKDGTGVRDYIHVSNIAMAHILAMESLDNVPSGALNLGTGNGYSVLEVIEVTQRVLGCEIPRKHAPSRPGDPASLVASHKKAQEVLGWSPKYTLEDIIRSTYEWRNHPQY</sequence>
<keyword evidence="4" id="KW-0413">Isomerase</keyword>
<evidence type="ECO:0000313" key="7">
    <source>
        <dbReference type="EMBL" id="SVE14185.1"/>
    </source>
</evidence>
<feature type="non-terminal residue" evidence="7">
    <location>
        <position position="1"/>
    </location>
</feature>
<dbReference type="Pfam" id="PF16363">
    <property type="entry name" value="GDP_Man_Dehyd"/>
    <property type="match status" value="1"/>
</dbReference>
<dbReference type="AlphaFoldDB" id="A0A383B418"/>
<dbReference type="NCBIfam" id="TIGR01179">
    <property type="entry name" value="galE"/>
    <property type="match status" value="1"/>
</dbReference>
<protein>
    <recommendedName>
        <fullName evidence="6">NAD(P)-binding domain-containing protein</fullName>
    </recommendedName>
</protein>
<keyword evidence="5" id="KW-0119">Carbohydrate metabolism</keyword>
<dbReference type="SUPFAM" id="SSF51735">
    <property type="entry name" value="NAD(P)-binding Rossmann-fold domains"/>
    <property type="match status" value="1"/>
</dbReference>
<evidence type="ECO:0000256" key="4">
    <source>
        <dbReference type="ARBA" id="ARBA00023235"/>
    </source>
</evidence>
<proteinExistence type="inferred from homology"/>
<dbReference type="EMBL" id="UINC01196945">
    <property type="protein sequence ID" value="SVE14185.1"/>
    <property type="molecule type" value="Genomic_DNA"/>
</dbReference>
<gene>
    <name evidence="7" type="ORF">METZ01_LOCUS467039</name>
</gene>
<dbReference type="PANTHER" id="PTHR43725:SF53">
    <property type="entry name" value="UDP-ARABINOSE 4-EPIMERASE 1"/>
    <property type="match status" value="1"/>
</dbReference>
<evidence type="ECO:0000256" key="5">
    <source>
        <dbReference type="ARBA" id="ARBA00023277"/>
    </source>
</evidence>
<keyword evidence="3" id="KW-0520">NAD</keyword>
<dbReference type="Gene3D" id="3.40.50.720">
    <property type="entry name" value="NAD(P)-binding Rossmann-like Domain"/>
    <property type="match status" value="1"/>
</dbReference>
<dbReference type="GO" id="GO:0003978">
    <property type="term" value="F:UDP-glucose 4-epimerase activity"/>
    <property type="evidence" value="ECO:0007669"/>
    <property type="project" value="InterPro"/>
</dbReference>
<evidence type="ECO:0000256" key="2">
    <source>
        <dbReference type="ARBA" id="ARBA00007637"/>
    </source>
</evidence>
<dbReference type="GO" id="GO:0033499">
    <property type="term" value="P:galactose catabolic process via UDP-galactose, Leloir pathway"/>
    <property type="evidence" value="ECO:0007669"/>
    <property type="project" value="TreeGrafter"/>
</dbReference>